<dbReference type="KEGG" id="saca:FFV09_15425"/>
<dbReference type="GO" id="GO:0006355">
    <property type="term" value="P:regulation of DNA-templated transcription"/>
    <property type="evidence" value="ECO:0007669"/>
    <property type="project" value="InterPro"/>
</dbReference>
<dbReference type="AlphaFoldDB" id="A0A4Y6UWK2"/>
<dbReference type="OrthoDB" id="5297106at2"/>
<reference evidence="1 2" key="1">
    <citation type="submission" date="2019-06" db="EMBL/GenBank/DDBJ databases">
        <title>Saccharibacillus brassicae sp. nov., an endophytic bacterium isolated from Chinese cabbage seeds (Brassica pekinensis).</title>
        <authorList>
            <person name="Jiang L."/>
            <person name="Lee J."/>
            <person name="Kim S.W."/>
        </authorList>
    </citation>
    <scope>NUCLEOTIDE SEQUENCE [LARGE SCALE GENOMIC DNA]</scope>
    <source>
        <strain evidence="2">KCTC 43072 / ATSA2</strain>
    </source>
</reference>
<protein>
    <submittedName>
        <fullName evidence="1">Type II toxin-antitoxin system HicB family antitoxin</fullName>
    </submittedName>
</protein>
<gene>
    <name evidence="1" type="ORF">FFV09_15425</name>
</gene>
<dbReference type="InterPro" id="IPR035069">
    <property type="entry name" value="TTHA1013/TTHA0281-like"/>
</dbReference>
<dbReference type="EMBL" id="CP041217">
    <property type="protein sequence ID" value="QDH22112.1"/>
    <property type="molecule type" value="Genomic_DNA"/>
</dbReference>
<dbReference type="InterPro" id="IPR008651">
    <property type="entry name" value="Uncharacterised_HicB"/>
</dbReference>
<evidence type="ECO:0000313" key="2">
    <source>
        <dbReference type="Proteomes" id="UP000316968"/>
    </source>
</evidence>
<name>A0A4Y6UWK2_SACBS</name>
<dbReference type="Proteomes" id="UP000316968">
    <property type="component" value="Chromosome"/>
</dbReference>
<dbReference type="SUPFAM" id="SSF47598">
    <property type="entry name" value="Ribbon-helix-helix"/>
    <property type="match status" value="1"/>
</dbReference>
<accession>A0A4Y6UWK2</accession>
<dbReference type="Pfam" id="PF05534">
    <property type="entry name" value="HicB"/>
    <property type="match status" value="1"/>
</dbReference>
<dbReference type="RefSeq" id="WP_141448656.1">
    <property type="nucleotide sequence ID" value="NZ_CP041217.1"/>
</dbReference>
<evidence type="ECO:0000313" key="1">
    <source>
        <dbReference type="EMBL" id="QDH22112.1"/>
    </source>
</evidence>
<dbReference type="SUPFAM" id="SSF143100">
    <property type="entry name" value="TTHA1013/TTHA0281-like"/>
    <property type="match status" value="1"/>
</dbReference>
<sequence>MMEYKGYLGHAEFDNEARILHGEVVNIRDVVTFQARSVDEMEQAFHDSVDDYLEFCAEEEAEPNKPFSGKLMLRLAPEQHRSVATAARIAGKSINAWIAERITEDAESEIRKRTAKAAERA</sequence>
<organism evidence="1 2">
    <name type="scientific">Saccharibacillus brassicae</name>
    <dbReference type="NCBI Taxonomy" id="2583377"/>
    <lineage>
        <taxon>Bacteria</taxon>
        <taxon>Bacillati</taxon>
        <taxon>Bacillota</taxon>
        <taxon>Bacilli</taxon>
        <taxon>Bacillales</taxon>
        <taxon>Paenibacillaceae</taxon>
        <taxon>Saccharibacillus</taxon>
    </lineage>
</organism>
<proteinExistence type="predicted"/>
<keyword evidence="2" id="KW-1185">Reference proteome</keyword>
<dbReference type="InterPro" id="IPR010985">
    <property type="entry name" value="Ribbon_hlx_hlx"/>
</dbReference>